<feature type="transmembrane region" description="Helical" evidence="13">
    <location>
        <begin position="196"/>
        <end position="223"/>
    </location>
</feature>
<dbReference type="SUPFAM" id="SSF81321">
    <property type="entry name" value="Family A G protein-coupled receptor-like"/>
    <property type="match status" value="1"/>
</dbReference>
<keyword evidence="7" id="KW-0297">G-protein coupled receptor</keyword>
<dbReference type="InterPro" id="IPR017452">
    <property type="entry name" value="GPCR_Rhodpsn_7TM"/>
</dbReference>
<dbReference type="AlphaFoldDB" id="A0AA47P173"/>
<evidence type="ECO:0000256" key="6">
    <source>
        <dbReference type="ARBA" id="ARBA00022989"/>
    </source>
</evidence>
<keyword evidence="10 15" id="KW-0675">Receptor</keyword>
<evidence type="ECO:0000256" key="13">
    <source>
        <dbReference type="SAM" id="Phobius"/>
    </source>
</evidence>
<dbReference type="InterPro" id="IPR000276">
    <property type="entry name" value="GPCR_Rhodpsn"/>
</dbReference>
<dbReference type="Pfam" id="PF13853">
    <property type="entry name" value="7tm_4"/>
    <property type="match status" value="1"/>
</dbReference>
<comment type="caution">
    <text evidence="15">The sequence shown here is derived from an EMBL/GenBank/DDBJ whole genome shotgun (WGS) entry which is preliminary data.</text>
</comment>
<reference evidence="15" key="1">
    <citation type="journal article" date="2023" name="Front. Mar. Sci.">
        <title>A new Merluccius polli reference genome to investigate the effects of global change in West African waters.</title>
        <authorList>
            <person name="Mateo J.L."/>
            <person name="Blanco-Fernandez C."/>
            <person name="Garcia-Vazquez E."/>
            <person name="Machado-Schiaffino G."/>
        </authorList>
    </citation>
    <scope>NUCLEOTIDE SEQUENCE</scope>
    <source>
        <strain evidence="15">C29</strain>
        <tissue evidence="15">Fin</tissue>
    </source>
</reference>
<evidence type="ECO:0000256" key="9">
    <source>
        <dbReference type="ARBA" id="ARBA00023157"/>
    </source>
</evidence>
<keyword evidence="6 13" id="KW-1133">Transmembrane helix</keyword>
<dbReference type="PRINTS" id="PR00237">
    <property type="entry name" value="GPCRRHODOPSN"/>
</dbReference>
<gene>
    <name evidence="15" type="primary">OR5B12</name>
    <name evidence="15" type="ORF">N1851_018633</name>
</gene>
<feature type="transmembrane region" description="Helical" evidence="13">
    <location>
        <begin position="244"/>
        <end position="263"/>
    </location>
</feature>
<feature type="domain" description="G-protein coupled receptors family 1 profile" evidence="14">
    <location>
        <begin position="41"/>
        <end position="249"/>
    </location>
</feature>
<evidence type="ECO:0000313" key="15">
    <source>
        <dbReference type="EMBL" id="KAK0143257.1"/>
    </source>
</evidence>
<dbReference type="GO" id="GO:0005886">
    <property type="term" value="C:plasma membrane"/>
    <property type="evidence" value="ECO:0007669"/>
    <property type="project" value="UniProtKB-SubCell"/>
</dbReference>
<accession>A0AA47P173</accession>
<keyword evidence="8 13" id="KW-0472">Membrane</keyword>
<dbReference type="GO" id="GO:0004984">
    <property type="term" value="F:olfactory receptor activity"/>
    <property type="evidence" value="ECO:0007669"/>
    <property type="project" value="InterPro"/>
</dbReference>
<proteinExistence type="predicted"/>
<comment type="subcellular location">
    <subcellularLocation>
        <location evidence="1">Cell membrane</location>
        <topology evidence="1">Multi-pass membrane protein</topology>
    </subcellularLocation>
</comment>
<evidence type="ECO:0000259" key="14">
    <source>
        <dbReference type="PROSITE" id="PS50262"/>
    </source>
</evidence>
<evidence type="ECO:0000256" key="3">
    <source>
        <dbReference type="ARBA" id="ARBA00022606"/>
    </source>
</evidence>
<dbReference type="PROSITE" id="PS50262">
    <property type="entry name" value="G_PROTEIN_RECEP_F1_2"/>
    <property type="match status" value="1"/>
</dbReference>
<keyword evidence="12" id="KW-0807">Transducer</keyword>
<evidence type="ECO:0000256" key="11">
    <source>
        <dbReference type="ARBA" id="ARBA00023180"/>
    </source>
</evidence>
<feature type="transmembrane region" description="Helical" evidence="13">
    <location>
        <begin position="141"/>
        <end position="162"/>
    </location>
</feature>
<dbReference type="PANTHER" id="PTHR26451">
    <property type="entry name" value="G_PROTEIN_RECEP_F1_2 DOMAIN-CONTAINING PROTEIN"/>
    <property type="match status" value="1"/>
</dbReference>
<keyword evidence="11" id="KW-0325">Glycoprotein</keyword>
<keyword evidence="16" id="KW-1185">Reference proteome</keyword>
<dbReference type="InterPro" id="IPR052921">
    <property type="entry name" value="GPCR1_Superfamily_Member"/>
</dbReference>
<dbReference type="PANTHER" id="PTHR26451:SF989">
    <property type="entry name" value="G-PROTEIN COUPLED RECEPTORS FAMILY 1 PROFILE DOMAIN-CONTAINING PROTEIN"/>
    <property type="match status" value="1"/>
</dbReference>
<organism evidence="15 16">
    <name type="scientific">Merluccius polli</name>
    <name type="common">Benguela hake</name>
    <name type="synonym">Merluccius cadenati</name>
    <dbReference type="NCBI Taxonomy" id="89951"/>
    <lineage>
        <taxon>Eukaryota</taxon>
        <taxon>Metazoa</taxon>
        <taxon>Chordata</taxon>
        <taxon>Craniata</taxon>
        <taxon>Vertebrata</taxon>
        <taxon>Euteleostomi</taxon>
        <taxon>Actinopterygii</taxon>
        <taxon>Neopterygii</taxon>
        <taxon>Teleostei</taxon>
        <taxon>Neoteleostei</taxon>
        <taxon>Acanthomorphata</taxon>
        <taxon>Zeiogadaria</taxon>
        <taxon>Gadariae</taxon>
        <taxon>Gadiformes</taxon>
        <taxon>Gadoidei</taxon>
        <taxon>Merlucciidae</taxon>
        <taxon>Merluccius</taxon>
    </lineage>
</organism>
<evidence type="ECO:0000256" key="10">
    <source>
        <dbReference type="ARBA" id="ARBA00023170"/>
    </source>
</evidence>
<dbReference type="EMBL" id="JAOPHQ010003424">
    <property type="protein sequence ID" value="KAK0143257.1"/>
    <property type="molecule type" value="Genomic_DNA"/>
</dbReference>
<protein>
    <submittedName>
        <fullName evidence="15">Olfactory receptor 5B12</fullName>
    </submittedName>
</protein>
<evidence type="ECO:0000313" key="16">
    <source>
        <dbReference type="Proteomes" id="UP001174136"/>
    </source>
</evidence>
<dbReference type="GO" id="GO:0004930">
    <property type="term" value="F:G protein-coupled receptor activity"/>
    <property type="evidence" value="ECO:0007669"/>
    <property type="project" value="UniProtKB-KW"/>
</dbReference>
<feature type="transmembrane region" description="Helical" evidence="13">
    <location>
        <begin position="98"/>
        <end position="120"/>
    </location>
</feature>
<feature type="transmembrane region" description="Helical" evidence="13">
    <location>
        <begin position="27"/>
        <end position="50"/>
    </location>
</feature>
<dbReference type="Gene3D" id="1.20.1070.10">
    <property type="entry name" value="Rhodopsin 7-helix transmembrane proteins"/>
    <property type="match status" value="1"/>
</dbReference>
<name>A0AA47P173_MERPO</name>
<evidence type="ECO:0000256" key="1">
    <source>
        <dbReference type="ARBA" id="ARBA00004651"/>
    </source>
</evidence>
<evidence type="ECO:0000256" key="12">
    <source>
        <dbReference type="ARBA" id="ARBA00023224"/>
    </source>
</evidence>
<dbReference type="Proteomes" id="UP001174136">
    <property type="component" value="Unassembled WGS sequence"/>
</dbReference>
<dbReference type="FunFam" id="1.20.1070.10:FF:000024">
    <property type="entry name" value="Olfactory receptor"/>
    <property type="match status" value="1"/>
</dbReference>
<evidence type="ECO:0000256" key="4">
    <source>
        <dbReference type="ARBA" id="ARBA00022692"/>
    </source>
</evidence>
<feature type="transmembrane region" description="Helical" evidence="13">
    <location>
        <begin position="59"/>
        <end position="78"/>
    </location>
</feature>
<sequence>MDSNNTITSDILQIQGFNISPQFTYPLALLLLFVYLLILVSNISVVTLIVTEKSLHQPMYVLFCNLSVNDLMGNTVLLPRLMVDIVSTERPITYNQCVAQAFCSHTFGSASHLILIIMAFDRYVAICHPLRYGSIMTTPTVVWLSTLAWGVSVLLVSILIGLTVRLARCRSVVQNAYCDNASLFKLSCSDVSINNIYGLFFTVVLFTSSMFCITLTYCRIALVCWIRKNKELNNKALQTCTSHLVLYLIMLWTGFLTIILHRFPDYPDLRKIAYILFHQLAMYSMLRRSCRSWQAISLSLFSPSLTPPFLHLLGAPGESPQSMLWKTPFFQLVYWLVGFDPIEPSGLIVCSVSSCPSGTLEPTASWSRSVPGKWWSLQGPAFPFMAQFVFLTKNILAMYCRMTFFAHLGTGLASGPQWWMFIMKIVRAVEVVIIVIVAM</sequence>
<dbReference type="PRINTS" id="PR00245">
    <property type="entry name" value="OLFACTORYR"/>
</dbReference>
<evidence type="ECO:0000256" key="8">
    <source>
        <dbReference type="ARBA" id="ARBA00023136"/>
    </source>
</evidence>
<keyword evidence="5" id="KW-0552">Olfaction</keyword>
<evidence type="ECO:0000256" key="5">
    <source>
        <dbReference type="ARBA" id="ARBA00022725"/>
    </source>
</evidence>
<evidence type="ECO:0000256" key="2">
    <source>
        <dbReference type="ARBA" id="ARBA00022475"/>
    </source>
</evidence>
<dbReference type="InterPro" id="IPR000725">
    <property type="entry name" value="Olfact_rcpt"/>
</dbReference>
<dbReference type="GO" id="GO:0005549">
    <property type="term" value="F:odorant binding"/>
    <property type="evidence" value="ECO:0007669"/>
    <property type="project" value="TreeGrafter"/>
</dbReference>
<keyword evidence="3" id="KW-0716">Sensory transduction</keyword>
<keyword evidence="4 13" id="KW-0812">Transmembrane</keyword>
<keyword evidence="9" id="KW-1015">Disulfide bond</keyword>
<evidence type="ECO:0000256" key="7">
    <source>
        <dbReference type="ARBA" id="ARBA00023040"/>
    </source>
</evidence>
<keyword evidence="2" id="KW-1003">Cell membrane</keyword>